<accession>A0A327YVS0</accession>
<dbReference type="EMBL" id="QLMI01000001">
    <property type="protein sequence ID" value="RAK25324.1"/>
    <property type="molecule type" value="Genomic_DNA"/>
</dbReference>
<comment type="caution">
    <text evidence="2">The sequence shown here is derived from an EMBL/GenBank/DDBJ whole genome shotgun (WGS) entry which is preliminary data.</text>
</comment>
<gene>
    <name evidence="2" type="ORF">B0I03_101498</name>
</gene>
<dbReference type="AlphaFoldDB" id="A0A327YVS0"/>
<proteinExistence type="predicted"/>
<evidence type="ECO:0000256" key="1">
    <source>
        <dbReference type="SAM" id="SignalP"/>
    </source>
</evidence>
<feature type="signal peptide" evidence="1">
    <location>
        <begin position="1"/>
        <end position="29"/>
    </location>
</feature>
<feature type="chain" id="PRO_5016411962" evidence="1">
    <location>
        <begin position="30"/>
        <end position="469"/>
    </location>
</feature>
<keyword evidence="1" id="KW-0732">Signal</keyword>
<protein>
    <submittedName>
        <fullName evidence="2">Short chain amide porin</fullName>
    </submittedName>
</protein>
<sequence length="469" mass="52071">MQKCPTNQILIMKKLLTISGLFLSLLVSAQGSPDYGGGLKFNLNPEGTKYMRFIAWNQIWLRTTDLNPGSMIGDESVSSYEDASLRRLRLLAYAQISPRYMILTHIGINNQTFINGGASGSAGTGGYGAGKKPGIFFHDAWNEYAVVLPQESKPFSLSVGAGLHYYMGLSRMTMSSTLNYLTVDAPIFNWPLIENSDQFARQIGIFAKGKYNKFEYRFSINKPFSTNQTPTNVTDASIARAVDNNNVTQWSKAGYVEYQFFDKEANFLPYKVGTYLGTKKMFNIGAGFYNAPKGTQTSVNGIIEEHPINLFAGDVFLDMPIGAKEKKMAITAYSVFYNYDFGPNYLRNLGIMNESIADPSFSGSPALAGAGNLQAMIGTGNIWYTQAGVLLPTKSEKPKVRIQPFGAYTYKNFEALEKASSQFDLGANFFLDGHHAKITTQYSTRPVYTAVDKIDKYKGEFIIQLQIYL</sequence>
<name>A0A327YVS0_9FLAO</name>
<evidence type="ECO:0000313" key="3">
    <source>
        <dbReference type="Proteomes" id="UP000249620"/>
    </source>
</evidence>
<evidence type="ECO:0000313" key="2">
    <source>
        <dbReference type="EMBL" id="RAK25324.1"/>
    </source>
</evidence>
<organism evidence="2 3">
    <name type="scientific">Flavobacterium aquaticum</name>
    <dbReference type="NCBI Taxonomy" id="1236486"/>
    <lineage>
        <taxon>Bacteria</taxon>
        <taxon>Pseudomonadati</taxon>
        <taxon>Bacteroidota</taxon>
        <taxon>Flavobacteriia</taxon>
        <taxon>Flavobacteriales</taxon>
        <taxon>Flavobacteriaceae</taxon>
        <taxon>Flavobacterium</taxon>
    </lineage>
</organism>
<reference evidence="2 3" key="1">
    <citation type="submission" date="2018-06" db="EMBL/GenBank/DDBJ databases">
        <title>Genomic Encyclopedia of Type Strains, Phase III (KMG-III): the genomes of soil and plant-associated and newly described type strains.</title>
        <authorList>
            <person name="Whitman W."/>
        </authorList>
    </citation>
    <scope>NUCLEOTIDE SEQUENCE [LARGE SCALE GENOMIC DNA]</scope>
    <source>
        <strain evidence="2 3">CGMCC 1.12398</strain>
    </source>
</reference>
<keyword evidence="3" id="KW-1185">Reference proteome</keyword>
<dbReference type="Proteomes" id="UP000249620">
    <property type="component" value="Unassembled WGS sequence"/>
</dbReference>